<keyword evidence="1" id="KW-1133">Transmembrane helix</keyword>
<reference evidence="2 3" key="1">
    <citation type="submission" date="2019-09" db="EMBL/GenBank/DDBJ databases">
        <title>FDA dAtabase for Regulatory Grade micrObial Sequences (FDA-ARGOS): Supporting development and validation of Infectious Disease Dx tests.</title>
        <authorList>
            <person name="Sciortino C."/>
            <person name="Tallon L."/>
            <person name="Sadzewicz L."/>
            <person name="Vavikolanu K."/>
            <person name="Mehta A."/>
            <person name="Aluvathingal J."/>
            <person name="Nadendla S."/>
            <person name="Nandy P."/>
            <person name="Geyer C."/>
            <person name="Yan Y."/>
            <person name="Sichtig H."/>
        </authorList>
    </citation>
    <scope>NUCLEOTIDE SEQUENCE [LARGE SCALE GENOMIC DNA]</scope>
    <source>
        <strain evidence="2 3">FDAARGOS_664</strain>
    </source>
</reference>
<sequence length="96" mass="10783">MKPTDDTGIAALYAFEAEAARHRRMLTTLFCAFALYYFGLLIMAAYFQPLCAIRVIGRVNVGMLLAVSQYLFGGIVAWIYVVRMRATDDVMHSLPL</sequence>
<evidence type="ECO:0000256" key="1">
    <source>
        <dbReference type="SAM" id="Phobius"/>
    </source>
</evidence>
<keyword evidence="1" id="KW-0812">Transmembrane</keyword>
<dbReference type="InterPro" id="IPR007436">
    <property type="entry name" value="DUF485"/>
</dbReference>
<keyword evidence="1" id="KW-0472">Membrane</keyword>
<feature type="transmembrane region" description="Helical" evidence="1">
    <location>
        <begin position="59"/>
        <end position="81"/>
    </location>
</feature>
<gene>
    <name evidence="2" type="ORF">FOB72_24870</name>
</gene>
<dbReference type="EMBL" id="CP044067">
    <property type="protein sequence ID" value="QET05262.1"/>
    <property type="molecule type" value="Genomic_DNA"/>
</dbReference>
<evidence type="ECO:0000313" key="3">
    <source>
        <dbReference type="Proteomes" id="UP000322822"/>
    </source>
</evidence>
<dbReference type="AlphaFoldDB" id="A0A5P2HB00"/>
<evidence type="ECO:0000313" key="2">
    <source>
        <dbReference type="EMBL" id="QET05262.1"/>
    </source>
</evidence>
<dbReference type="Pfam" id="PF04341">
    <property type="entry name" value="DUF485"/>
    <property type="match status" value="1"/>
</dbReference>
<proteinExistence type="predicted"/>
<dbReference type="OrthoDB" id="5297034at2"/>
<protein>
    <submittedName>
        <fullName evidence="2">DUF485 domain-containing protein</fullName>
    </submittedName>
</protein>
<organism evidence="2 3">
    <name type="scientific">Cupriavidus pauculus</name>
    <dbReference type="NCBI Taxonomy" id="82633"/>
    <lineage>
        <taxon>Bacteria</taxon>
        <taxon>Pseudomonadati</taxon>
        <taxon>Pseudomonadota</taxon>
        <taxon>Betaproteobacteria</taxon>
        <taxon>Burkholderiales</taxon>
        <taxon>Burkholderiaceae</taxon>
        <taxon>Cupriavidus</taxon>
    </lineage>
</organism>
<dbReference type="RefSeq" id="WP_150375319.1">
    <property type="nucleotide sequence ID" value="NZ_CP044067.1"/>
</dbReference>
<dbReference type="PANTHER" id="PTHR38441">
    <property type="entry name" value="INTEGRAL MEMBRANE PROTEIN-RELATED"/>
    <property type="match status" value="1"/>
</dbReference>
<dbReference type="PANTHER" id="PTHR38441:SF1">
    <property type="entry name" value="MEMBRANE PROTEIN"/>
    <property type="match status" value="1"/>
</dbReference>
<accession>A0A5P2HB00</accession>
<feature type="transmembrane region" description="Helical" evidence="1">
    <location>
        <begin position="26"/>
        <end position="47"/>
    </location>
</feature>
<dbReference type="Proteomes" id="UP000322822">
    <property type="component" value="Chromosome 2"/>
</dbReference>
<name>A0A5P2HB00_9BURK</name>